<feature type="transmembrane region" description="Helical" evidence="2">
    <location>
        <begin position="516"/>
        <end position="542"/>
    </location>
</feature>
<accession>A0A1Z5KS31</accession>
<keyword evidence="4" id="KW-1185">Reference proteome</keyword>
<keyword evidence="2" id="KW-0472">Membrane</keyword>
<feature type="transmembrane region" description="Helical" evidence="2">
    <location>
        <begin position="477"/>
        <end position="495"/>
    </location>
</feature>
<proteinExistence type="predicted"/>
<evidence type="ECO:0000313" key="4">
    <source>
        <dbReference type="Proteomes" id="UP000198406"/>
    </source>
</evidence>
<comment type="caution">
    <text evidence="3">The sequence shown here is derived from an EMBL/GenBank/DDBJ whole genome shotgun (WGS) entry which is preliminary data.</text>
</comment>
<keyword evidence="2" id="KW-0812">Transmembrane</keyword>
<sequence length="604" mass="67811">MTSSDDTSETEATTPVGVTIAFRHHRQANAEESPAKPRSIHKKPRRSSLQQLGKERRKSVTLKRKIGTITKPVSSWTVFLEGASLYAASLFLPALLGALYQAYRGQWSFRNTQIYEYLFELLCPLDADNESTLKYLWSNWICKLELPRETSTQSILEADIRMLSSRSSMYDDIWKVTVCAAGLALVRMLIVHLLVMPLQSTHQLLAMVRCKSIHLLSSDYSQTPVATPVKEKQNLVVDNSALASIQVPSLGLTNNMASGNAYDIDQDESALGLQFDESERETGDTLFRSPYRQEDEKIFEAAPGLTNQTDEEGYSSPDEQETLLQPNNRLYSGPRYATAVFRLLYCTVTSVLALVYFRDADFWPWYVGGSGSTARCWDLSGGLIVSGMDADFDQRNTLLKQYFLWQASYHWHSGAFHVLSLLALLISPANRSALTERHQFFDDLRSNTKAYARSLAIHVLTLIIIALAYVFSSLRRLAAIGMFAFDVSSWFLHLLQVCINAPPDSLLQRYLPSTKFIHAYVVVPIFFAARLGIWPALAYSVLGPESKHWLQQLEKTLWPGSAFLLKTLLSIWHGLVFLMSVIYAGRLIHLSHVKRGGATSSAGI</sequence>
<reference evidence="3 4" key="1">
    <citation type="journal article" date="2015" name="Plant Cell">
        <title>Oil accumulation by the oleaginous diatom Fistulifera solaris as revealed by the genome and transcriptome.</title>
        <authorList>
            <person name="Tanaka T."/>
            <person name="Maeda Y."/>
            <person name="Veluchamy A."/>
            <person name="Tanaka M."/>
            <person name="Abida H."/>
            <person name="Marechal E."/>
            <person name="Bowler C."/>
            <person name="Muto M."/>
            <person name="Sunaga Y."/>
            <person name="Tanaka M."/>
            <person name="Yoshino T."/>
            <person name="Taniguchi T."/>
            <person name="Fukuda Y."/>
            <person name="Nemoto M."/>
            <person name="Matsumoto M."/>
            <person name="Wong P.S."/>
            <person name="Aburatani S."/>
            <person name="Fujibuchi W."/>
        </authorList>
    </citation>
    <scope>NUCLEOTIDE SEQUENCE [LARGE SCALE GENOMIC DNA]</scope>
    <source>
        <strain evidence="3 4">JPCC DA0580</strain>
    </source>
</reference>
<evidence type="ECO:0000256" key="1">
    <source>
        <dbReference type="SAM" id="MobiDB-lite"/>
    </source>
</evidence>
<organism evidence="3 4">
    <name type="scientific">Fistulifera solaris</name>
    <name type="common">Oleaginous diatom</name>
    <dbReference type="NCBI Taxonomy" id="1519565"/>
    <lineage>
        <taxon>Eukaryota</taxon>
        <taxon>Sar</taxon>
        <taxon>Stramenopiles</taxon>
        <taxon>Ochrophyta</taxon>
        <taxon>Bacillariophyta</taxon>
        <taxon>Bacillariophyceae</taxon>
        <taxon>Bacillariophycidae</taxon>
        <taxon>Naviculales</taxon>
        <taxon>Naviculaceae</taxon>
        <taxon>Fistulifera</taxon>
    </lineage>
</organism>
<evidence type="ECO:0000313" key="3">
    <source>
        <dbReference type="EMBL" id="GAX29123.1"/>
    </source>
</evidence>
<name>A0A1Z5KS31_FISSO</name>
<feature type="transmembrane region" description="Helical" evidence="2">
    <location>
        <begin position="339"/>
        <end position="357"/>
    </location>
</feature>
<dbReference type="EMBL" id="BDSP01000285">
    <property type="protein sequence ID" value="GAX29123.1"/>
    <property type="molecule type" value="Genomic_DNA"/>
</dbReference>
<gene>
    <name evidence="3" type="ORF">FisN_7Hh279</name>
</gene>
<feature type="transmembrane region" description="Helical" evidence="2">
    <location>
        <begin position="450"/>
        <end position="471"/>
    </location>
</feature>
<feature type="region of interest" description="Disordered" evidence="1">
    <location>
        <begin position="24"/>
        <end position="57"/>
    </location>
</feature>
<dbReference type="OrthoDB" id="537032at2759"/>
<feature type="transmembrane region" description="Helical" evidence="2">
    <location>
        <begin position="562"/>
        <end position="585"/>
    </location>
</feature>
<dbReference type="AlphaFoldDB" id="A0A1Z5KS31"/>
<dbReference type="InParanoid" id="A0A1Z5KS31"/>
<dbReference type="Proteomes" id="UP000198406">
    <property type="component" value="Unassembled WGS sequence"/>
</dbReference>
<feature type="transmembrane region" description="Helical" evidence="2">
    <location>
        <begin position="173"/>
        <end position="195"/>
    </location>
</feature>
<feature type="transmembrane region" description="Helical" evidence="2">
    <location>
        <begin position="409"/>
        <end position="429"/>
    </location>
</feature>
<protein>
    <recommendedName>
        <fullName evidence="5">TLC domain-containing protein</fullName>
    </recommendedName>
</protein>
<evidence type="ECO:0008006" key="5">
    <source>
        <dbReference type="Google" id="ProtNLM"/>
    </source>
</evidence>
<evidence type="ECO:0000256" key="2">
    <source>
        <dbReference type="SAM" id="Phobius"/>
    </source>
</evidence>
<keyword evidence="2" id="KW-1133">Transmembrane helix</keyword>
<feature type="transmembrane region" description="Helical" evidence="2">
    <location>
        <begin position="73"/>
        <end position="100"/>
    </location>
</feature>